<dbReference type="Pfam" id="PF01979">
    <property type="entry name" value="Amidohydro_1"/>
    <property type="match status" value="1"/>
</dbReference>
<dbReference type="InterPro" id="IPR006679">
    <property type="entry name" value="Adenine_deam"/>
</dbReference>
<dbReference type="AlphaFoldDB" id="A0A841HYM5"/>
<reference evidence="9 10" key="1">
    <citation type="submission" date="2020-08" db="EMBL/GenBank/DDBJ databases">
        <title>Genomic Encyclopedia of Type Strains, Phase IV (KMG-IV): sequencing the most valuable type-strain genomes for metagenomic binning, comparative biology and taxonomic classification.</title>
        <authorList>
            <person name="Goeker M."/>
        </authorList>
    </citation>
    <scope>NUCLEOTIDE SEQUENCE [LARGE SCALE GENOMIC DNA]</scope>
    <source>
        <strain evidence="9 10">DSM 21458</strain>
    </source>
</reference>
<comment type="similarity">
    <text evidence="1 6">Belongs to the metallo-dependent hydrolases superfamily. Adenine deaminase family.</text>
</comment>
<dbReference type="SUPFAM" id="SSF51556">
    <property type="entry name" value="Metallo-dependent hydrolases"/>
    <property type="match status" value="1"/>
</dbReference>
<gene>
    <name evidence="6" type="primary">ade</name>
    <name evidence="9" type="ORF">HNR42_001181</name>
</gene>
<dbReference type="GO" id="GO:0006146">
    <property type="term" value="P:adenine catabolic process"/>
    <property type="evidence" value="ECO:0007669"/>
    <property type="project" value="InterPro"/>
</dbReference>
<keyword evidence="4 6" id="KW-0464">Manganese</keyword>
<dbReference type="GO" id="GO:0000034">
    <property type="term" value="F:adenine deaminase activity"/>
    <property type="evidence" value="ECO:0007669"/>
    <property type="project" value="UniProtKB-UniRule"/>
</dbReference>
<evidence type="ECO:0000256" key="1">
    <source>
        <dbReference type="ARBA" id="ARBA00006773"/>
    </source>
</evidence>
<dbReference type="Proteomes" id="UP000569951">
    <property type="component" value="Unassembled WGS sequence"/>
</dbReference>
<dbReference type="Pfam" id="PF13382">
    <property type="entry name" value="Adenine_deam_C"/>
    <property type="match status" value="1"/>
</dbReference>
<dbReference type="SUPFAM" id="SSF51338">
    <property type="entry name" value="Composite domain of metallo-dependent hydrolases"/>
    <property type="match status" value="1"/>
</dbReference>
<accession>A0A841HYM5</accession>
<protein>
    <recommendedName>
        <fullName evidence="2 6">Adenine deaminase</fullName>
        <shortName evidence="6">Adenase</shortName>
        <shortName evidence="6">Adenine aminase</shortName>
        <ecNumber evidence="2 6">3.5.4.2</ecNumber>
    </recommendedName>
</protein>
<comment type="cofactor">
    <cofactor evidence="6">
        <name>Mn(2+)</name>
        <dbReference type="ChEBI" id="CHEBI:29035"/>
    </cofactor>
</comment>
<dbReference type="InterPro" id="IPR011059">
    <property type="entry name" value="Metal-dep_hydrolase_composite"/>
</dbReference>
<dbReference type="PANTHER" id="PTHR11113:SF2">
    <property type="entry name" value="ADENINE DEAMINASE"/>
    <property type="match status" value="1"/>
</dbReference>
<dbReference type="HAMAP" id="MF_01518">
    <property type="entry name" value="Adenine_deamin"/>
    <property type="match status" value="1"/>
</dbReference>
<evidence type="ECO:0000259" key="8">
    <source>
        <dbReference type="Pfam" id="PF13382"/>
    </source>
</evidence>
<feature type="domain" description="Amidohydrolase-related" evidence="7">
    <location>
        <begin position="74"/>
        <end position="351"/>
    </location>
</feature>
<dbReference type="EMBL" id="JACHHG010000003">
    <property type="protein sequence ID" value="MBB6097764.1"/>
    <property type="molecule type" value="Genomic_DNA"/>
</dbReference>
<dbReference type="InterPro" id="IPR006680">
    <property type="entry name" value="Amidohydro-rel"/>
</dbReference>
<proteinExistence type="inferred from homology"/>
<dbReference type="Gene3D" id="3.20.20.140">
    <property type="entry name" value="Metal-dependent hydrolases"/>
    <property type="match status" value="1"/>
</dbReference>
<comment type="caution">
    <text evidence="9">The sequence shown here is derived from an EMBL/GenBank/DDBJ whole genome shotgun (WGS) entry which is preliminary data.</text>
</comment>
<feature type="domain" description="Adenine deaminase C-terminal" evidence="8">
    <location>
        <begin position="403"/>
        <end position="548"/>
    </location>
</feature>
<dbReference type="CDD" id="cd01295">
    <property type="entry name" value="AdeC"/>
    <property type="match status" value="1"/>
</dbReference>
<evidence type="ECO:0000259" key="7">
    <source>
        <dbReference type="Pfam" id="PF01979"/>
    </source>
</evidence>
<evidence type="ECO:0000256" key="3">
    <source>
        <dbReference type="ARBA" id="ARBA00022801"/>
    </source>
</evidence>
<keyword evidence="10" id="KW-1185">Reference proteome</keyword>
<sequence>MPHDLSISQRQRLVRVARGLEAADLVVRGATLALVQTGELLEADLSIAEGRFAAIGAPGSLRGLEVVDAAGAVLAPGLIDGHIHIESSMLTPARFAEAVLPRGTTTVVAEPHELVNVLGLEGLRWTLTAGADSGMRVFASQPSCVPASPFERGGAKLSAADAAEGLRVPGVLGLAEMMNYPGVLNADANVWDTLEAGRGGRIDGHAAGLSGADLQAYAAAGIHSDHEAVTLEQGRDRLRAGLWLMVREGSAARNLGALLPLLRERPRRAMLVSDDVEVLELLELGHLDRLLRQCVSGGLDPLYALSLVTQNPAEYWGLHDLGLVAPGYHADFVLFENLTDFAVRATYVAGRPAHGGGRTPALARGGVLLGSGWEGASLEVPAQHPVIGVQDRQIETLRLPAGTPDTVKLVALERHGDTVAVAAAWAAGIGLRRGAIGTTVQHDAHNLLVAGTDDRDILLCARAIEAMGGGIAVVDGGEVVARLPLEVAGLMSDRAPQEVARLQREVEAVARALGCTLPHPLTTLSFLGLTVIPALKLTPDGLFDVEAFTRIKT</sequence>
<dbReference type="Gene3D" id="2.30.40.10">
    <property type="entry name" value="Urease, subunit C, domain 1"/>
    <property type="match status" value="1"/>
</dbReference>
<evidence type="ECO:0000313" key="9">
    <source>
        <dbReference type="EMBL" id="MBB6097764.1"/>
    </source>
</evidence>
<evidence type="ECO:0000256" key="5">
    <source>
        <dbReference type="ARBA" id="ARBA00047720"/>
    </source>
</evidence>
<evidence type="ECO:0000256" key="2">
    <source>
        <dbReference type="ARBA" id="ARBA00012782"/>
    </source>
</evidence>
<dbReference type="InterPro" id="IPR032466">
    <property type="entry name" value="Metal_Hydrolase"/>
</dbReference>
<keyword evidence="3 6" id="KW-0378">Hydrolase</keyword>
<dbReference type="RefSeq" id="WP_246351052.1">
    <property type="nucleotide sequence ID" value="NZ_JACHHG010000003.1"/>
</dbReference>
<dbReference type="EC" id="3.5.4.2" evidence="2 6"/>
<evidence type="ECO:0000256" key="6">
    <source>
        <dbReference type="HAMAP-Rule" id="MF_01518"/>
    </source>
</evidence>
<dbReference type="PANTHER" id="PTHR11113">
    <property type="entry name" value="N-ACETYLGLUCOSAMINE-6-PHOSPHATE DEACETYLASE"/>
    <property type="match status" value="1"/>
</dbReference>
<evidence type="ECO:0000256" key="4">
    <source>
        <dbReference type="ARBA" id="ARBA00023211"/>
    </source>
</evidence>
<dbReference type="InterPro" id="IPR026912">
    <property type="entry name" value="Adenine_deam_C"/>
</dbReference>
<comment type="catalytic activity">
    <reaction evidence="5 6">
        <text>adenine + H2O + H(+) = hypoxanthine + NH4(+)</text>
        <dbReference type="Rhea" id="RHEA:23688"/>
        <dbReference type="ChEBI" id="CHEBI:15377"/>
        <dbReference type="ChEBI" id="CHEBI:15378"/>
        <dbReference type="ChEBI" id="CHEBI:16708"/>
        <dbReference type="ChEBI" id="CHEBI:17368"/>
        <dbReference type="ChEBI" id="CHEBI:28938"/>
        <dbReference type="EC" id="3.5.4.2"/>
    </reaction>
</comment>
<name>A0A841HYM5_9DEIO</name>
<organism evidence="9 10">
    <name type="scientific">Deinobacterium chartae</name>
    <dbReference type="NCBI Taxonomy" id="521158"/>
    <lineage>
        <taxon>Bacteria</taxon>
        <taxon>Thermotogati</taxon>
        <taxon>Deinococcota</taxon>
        <taxon>Deinococci</taxon>
        <taxon>Deinococcales</taxon>
        <taxon>Deinococcaceae</taxon>
        <taxon>Deinobacterium</taxon>
    </lineage>
</organism>
<evidence type="ECO:0000313" key="10">
    <source>
        <dbReference type="Proteomes" id="UP000569951"/>
    </source>
</evidence>